<name>A0A6N3C4E4_9BACT</name>
<organism evidence="2">
    <name type="scientific">Paraprevotella clara</name>
    <dbReference type="NCBI Taxonomy" id="454154"/>
    <lineage>
        <taxon>Bacteria</taxon>
        <taxon>Pseudomonadati</taxon>
        <taxon>Bacteroidota</taxon>
        <taxon>Bacteroidia</taxon>
        <taxon>Bacteroidales</taxon>
        <taxon>Prevotellaceae</taxon>
        <taxon>Paraprevotella</taxon>
    </lineage>
</organism>
<dbReference type="RefSeq" id="WP_412442867.1">
    <property type="nucleotide sequence ID" value="NZ_CACRUT010000014.1"/>
</dbReference>
<sequence>MAKVQMLALQSIDRYMIDNRPELSAVLSDEIAKLRTAATHLLNKDVSLTMLSDWAENEAVNITYLIEADSQTAAIIDGMFRMGLIDEIVLYTIPVILGHGKRLYQSPLPEISWKCTATRICTDGTVQAVFCRSN</sequence>
<dbReference type="GO" id="GO:0009231">
    <property type="term" value="P:riboflavin biosynthetic process"/>
    <property type="evidence" value="ECO:0007669"/>
    <property type="project" value="InterPro"/>
</dbReference>
<accession>A0A6N3C4E4</accession>
<dbReference type="SUPFAM" id="SSF53597">
    <property type="entry name" value="Dihydrofolate reductase-like"/>
    <property type="match status" value="1"/>
</dbReference>
<dbReference type="AlphaFoldDB" id="A0A6N3C4E4"/>
<reference evidence="2" key="1">
    <citation type="submission" date="2019-11" db="EMBL/GenBank/DDBJ databases">
        <authorList>
            <person name="Feng L."/>
        </authorList>
    </citation>
    <scope>NUCLEOTIDE SEQUENCE</scope>
    <source>
        <strain evidence="2">PclaraLFYP37</strain>
    </source>
</reference>
<dbReference type="GO" id="GO:0008703">
    <property type="term" value="F:5-amino-6-(5-phosphoribosylamino)uracil reductase activity"/>
    <property type="evidence" value="ECO:0007669"/>
    <property type="project" value="InterPro"/>
</dbReference>
<gene>
    <name evidence="2" type="ORF">PCLFYP37_01936</name>
</gene>
<feature type="domain" description="Bacterial bifunctional deaminase-reductase C-terminal" evidence="1">
    <location>
        <begin position="73"/>
        <end position="125"/>
    </location>
</feature>
<dbReference type="Pfam" id="PF01872">
    <property type="entry name" value="RibD_C"/>
    <property type="match status" value="1"/>
</dbReference>
<dbReference type="EMBL" id="CACRUT010000014">
    <property type="protein sequence ID" value="VYU10935.1"/>
    <property type="molecule type" value="Genomic_DNA"/>
</dbReference>
<dbReference type="InterPro" id="IPR002734">
    <property type="entry name" value="RibDG_C"/>
</dbReference>
<dbReference type="Gene3D" id="3.40.430.10">
    <property type="entry name" value="Dihydrofolate Reductase, subunit A"/>
    <property type="match status" value="1"/>
</dbReference>
<protein>
    <recommendedName>
        <fullName evidence="1">Bacterial bifunctional deaminase-reductase C-terminal domain-containing protein</fullName>
    </recommendedName>
</protein>
<dbReference type="InterPro" id="IPR024072">
    <property type="entry name" value="DHFR-like_dom_sf"/>
</dbReference>
<evidence type="ECO:0000313" key="2">
    <source>
        <dbReference type="EMBL" id="VYU10935.1"/>
    </source>
</evidence>
<evidence type="ECO:0000259" key="1">
    <source>
        <dbReference type="Pfam" id="PF01872"/>
    </source>
</evidence>
<proteinExistence type="predicted"/>